<dbReference type="Proteomes" id="UP000280834">
    <property type="component" value="Unassembled WGS sequence"/>
</dbReference>
<name>A0A3P7WL82_9BILA</name>
<accession>A0A3P7WL82</accession>
<protein>
    <submittedName>
        <fullName evidence="2">Uncharacterized protein</fullName>
    </submittedName>
</protein>
<dbReference type="AlphaFoldDB" id="A0A3P7WL82"/>
<feature type="non-terminal residue" evidence="2">
    <location>
        <position position="91"/>
    </location>
</feature>
<keyword evidence="3" id="KW-1185">Reference proteome</keyword>
<evidence type="ECO:0000313" key="3">
    <source>
        <dbReference type="Proteomes" id="UP000280834"/>
    </source>
</evidence>
<feature type="region of interest" description="Disordered" evidence="1">
    <location>
        <begin position="42"/>
        <end position="91"/>
    </location>
</feature>
<evidence type="ECO:0000256" key="1">
    <source>
        <dbReference type="SAM" id="MobiDB-lite"/>
    </source>
</evidence>
<gene>
    <name evidence="2" type="ORF">BTMF_LOCUS5480</name>
</gene>
<evidence type="ECO:0000313" key="2">
    <source>
        <dbReference type="EMBL" id="VDO18132.1"/>
    </source>
</evidence>
<proteinExistence type="predicted"/>
<sequence>MILDLELTYLGDALVCVVEVRCHVVVLRVCEFLVASRVVLTMSSSGSDRHRSKSHSPSSERSDSRSNTPPRRRSRSRSVDRAAEQLGRLHI</sequence>
<reference evidence="2 3" key="1">
    <citation type="submission" date="2018-11" db="EMBL/GenBank/DDBJ databases">
        <authorList>
            <consortium name="Pathogen Informatics"/>
        </authorList>
    </citation>
    <scope>NUCLEOTIDE SEQUENCE [LARGE SCALE GENOMIC DNA]</scope>
</reference>
<dbReference type="EMBL" id="UZAG01005914">
    <property type="protein sequence ID" value="VDO18132.1"/>
    <property type="molecule type" value="Genomic_DNA"/>
</dbReference>
<organism evidence="2 3">
    <name type="scientific">Brugia timori</name>
    <dbReference type="NCBI Taxonomy" id="42155"/>
    <lineage>
        <taxon>Eukaryota</taxon>
        <taxon>Metazoa</taxon>
        <taxon>Ecdysozoa</taxon>
        <taxon>Nematoda</taxon>
        <taxon>Chromadorea</taxon>
        <taxon>Rhabditida</taxon>
        <taxon>Spirurina</taxon>
        <taxon>Spiruromorpha</taxon>
        <taxon>Filarioidea</taxon>
        <taxon>Onchocercidae</taxon>
        <taxon>Brugia</taxon>
    </lineage>
</organism>